<dbReference type="Proteomes" id="UP001451303">
    <property type="component" value="Unassembled WGS sequence"/>
</dbReference>
<sequence>MGISTRMDIDDPSPRCSVPQEFRVCHQNNEDGDGGIVEAGGDQGKSDVCGFALTFQAADPTKWQLGGLAAWPTKSQQIRGTSRYRSHLVYRNFAGHTVQRETDLST</sequence>
<gene>
    <name evidence="1" type="ORF">QR685DRAFT_185092</name>
</gene>
<organism evidence="1 2">
    <name type="scientific">Neurospora intermedia</name>
    <dbReference type="NCBI Taxonomy" id="5142"/>
    <lineage>
        <taxon>Eukaryota</taxon>
        <taxon>Fungi</taxon>
        <taxon>Dikarya</taxon>
        <taxon>Ascomycota</taxon>
        <taxon>Pezizomycotina</taxon>
        <taxon>Sordariomycetes</taxon>
        <taxon>Sordariomycetidae</taxon>
        <taxon>Sordariales</taxon>
        <taxon>Sordariaceae</taxon>
        <taxon>Neurospora</taxon>
    </lineage>
</organism>
<comment type="caution">
    <text evidence="1">The sequence shown here is derived from an EMBL/GenBank/DDBJ whole genome shotgun (WGS) entry which is preliminary data.</text>
</comment>
<proteinExistence type="predicted"/>
<dbReference type="EMBL" id="JAVLET010000002">
    <property type="protein sequence ID" value="KAL0473767.1"/>
    <property type="molecule type" value="Genomic_DNA"/>
</dbReference>
<evidence type="ECO:0000313" key="1">
    <source>
        <dbReference type="EMBL" id="KAL0473767.1"/>
    </source>
</evidence>
<protein>
    <submittedName>
        <fullName evidence="1">Uncharacterized protein</fullName>
    </submittedName>
</protein>
<accession>A0ABR3DM76</accession>
<name>A0ABR3DM76_NEUIN</name>
<keyword evidence="2" id="KW-1185">Reference proteome</keyword>
<reference evidence="1 2" key="1">
    <citation type="submission" date="2023-09" db="EMBL/GenBank/DDBJ databases">
        <title>Multi-omics analysis of a traditional fermented food reveals byproduct-associated fungal strains for waste-to-food upcycling.</title>
        <authorList>
            <consortium name="Lawrence Berkeley National Laboratory"/>
            <person name="Rekdal V.M."/>
            <person name="Villalobos-Escobedo J.M."/>
            <person name="Rodriguez-Valeron N."/>
            <person name="Garcia M.O."/>
            <person name="Vasquez D.P."/>
            <person name="Damayanti I."/>
            <person name="Sorensen P.M."/>
            <person name="Baidoo E.E."/>
            <person name="De Carvalho A.C."/>
            <person name="Riley R."/>
            <person name="Lipzen A."/>
            <person name="He G."/>
            <person name="Yan M."/>
            <person name="Haridas S."/>
            <person name="Daum C."/>
            <person name="Yoshinaga Y."/>
            <person name="Ng V."/>
            <person name="Grigoriev I.V."/>
            <person name="Munk R."/>
            <person name="Nuraida L."/>
            <person name="Wijaya C.H."/>
            <person name="Morales P.-C."/>
            <person name="Keasling J.D."/>
        </authorList>
    </citation>
    <scope>NUCLEOTIDE SEQUENCE [LARGE SCALE GENOMIC DNA]</scope>
    <source>
        <strain evidence="1 2">FGSC 2613</strain>
    </source>
</reference>
<evidence type="ECO:0000313" key="2">
    <source>
        <dbReference type="Proteomes" id="UP001451303"/>
    </source>
</evidence>